<evidence type="ECO:0000259" key="8">
    <source>
        <dbReference type="Pfam" id="PF18565"/>
    </source>
</evidence>
<dbReference type="InterPro" id="IPR006104">
    <property type="entry name" value="Glyco_hydro_2_N"/>
</dbReference>
<dbReference type="Pfam" id="PF02837">
    <property type="entry name" value="Glyco_hydro_2_N"/>
    <property type="match status" value="1"/>
</dbReference>
<evidence type="ECO:0000259" key="7">
    <source>
        <dbReference type="Pfam" id="PF16355"/>
    </source>
</evidence>
<evidence type="ECO:0000256" key="3">
    <source>
        <dbReference type="ARBA" id="ARBA00023295"/>
    </source>
</evidence>
<keyword evidence="3" id="KW-0326">Glycosidase</keyword>
<dbReference type="Gene3D" id="2.60.120.260">
    <property type="entry name" value="Galactose-binding domain-like"/>
    <property type="match status" value="1"/>
</dbReference>
<dbReference type="InterPro" id="IPR008979">
    <property type="entry name" value="Galactose-bd-like_sf"/>
</dbReference>
<proteinExistence type="inferred from homology"/>
<dbReference type="Pfam" id="PF00703">
    <property type="entry name" value="Glyco_hydro_2"/>
    <property type="match status" value="1"/>
</dbReference>
<dbReference type="InterPro" id="IPR051913">
    <property type="entry name" value="GH2_Domain-Containing"/>
</dbReference>
<comment type="caution">
    <text evidence="9">The sequence shown here is derived from an EMBL/GenBank/DDBJ whole genome shotgun (WGS) entry which is preliminary data.</text>
</comment>
<dbReference type="Proteomes" id="UP000196803">
    <property type="component" value="Unassembled WGS sequence"/>
</dbReference>
<dbReference type="InterPro" id="IPR040605">
    <property type="entry name" value="Glyco_hydro2_dom5"/>
</dbReference>
<evidence type="ECO:0000313" key="10">
    <source>
        <dbReference type="Proteomes" id="UP000196803"/>
    </source>
</evidence>
<protein>
    <submittedName>
        <fullName evidence="9">Beta-galactosidase</fullName>
    </submittedName>
</protein>
<dbReference type="PANTHER" id="PTHR42732">
    <property type="entry name" value="BETA-GALACTOSIDASE"/>
    <property type="match status" value="1"/>
</dbReference>
<dbReference type="Gene3D" id="3.20.20.80">
    <property type="entry name" value="Glycosidases"/>
    <property type="match status" value="1"/>
</dbReference>
<dbReference type="PRINTS" id="PR00132">
    <property type="entry name" value="GLHYDRLASE2"/>
</dbReference>
<evidence type="ECO:0000313" key="9">
    <source>
        <dbReference type="EMBL" id="SMR94732.1"/>
    </source>
</evidence>
<dbReference type="InterPro" id="IPR017853">
    <property type="entry name" value="GH"/>
</dbReference>
<dbReference type="Pfam" id="PF16355">
    <property type="entry name" value="DUF4982"/>
    <property type="match status" value="1"/>
</dbReference>
<feature type="domain" description="Glycoside hydrolase family 2 catalytic" evidence="5">
    <location>
        <begin position="304"/>
        <end position="508"/>
    </location>
</feature>
<dbReference type="SUPFAM" id="SSF49303">
    <property type="entry name" value="beta-Galactosidase/glucuronidase domain"/>
    <property type="match status" value="1"/>
</dbReference>
<feature type="domain" description="Glycoside hydrolase family 2 immunoglobulin-like beta-sandwich" evidence="4">
    <location>
        <begin position="186"/>
        <end position="296"/>
    </location>
</feature>
<dbReference type="InterPro" id="IPR006102">
    <property type="entry name" value="Ig-like_GH2"/>
</dbReference>
<accession>A0ABY1SA99</accession>
<name>A0ABY1SA99_CALBS</name>
<evidence type="ECO:0000259" key="4">
    <source>
        <dbReference type="Pfam" id="PF00703"/>
    </source>
</evidence>
<dbReference type="Pfam" id="PF02836">
    <property type="entry name" value="Glyco_hydro_2_C"/>
    <property type="match status" value="1"/>
</dbReference>
<keyword evidence="2" id="KW-0378">Hydrolase</keyword>
<feature type="domain" description="Glycosyl hydrolases family 2 sugar binding" evidence="6">
    <location>
        <begin position="86"/>
        <end position="179"/>
    </location>
</feature>
<evidence type="ECO:0000259" key="6">
    <source>
        <dbReference type="Pfam" id="PF02837"/>
    </source>
</evidence>
<organism evidence="9 10">
    <name type="scientific">Caldicellulosiruptor bescii</name>
    <name type="common">Anaerocellum thermophilum</name>
    <dbReference type="NCBI Taxonomy" id="31899"/>
    <lineage>
        <taxon>Bacteria</taxon>
        <taxon>Bacillati</taxon>
        <taxon>Bacillota</taxon>
        <taxon>Bacillota incertae sedis</taxon>
        <taxon>Caldicellulosiruptorales</taxon>
        <taxon>Caldicellulosiruptoraceae</taxon>
        <taxon>Caldicellulosiruptor</taxon>
    </lineage>
</organism>
<reference evidence="9 10" key="1">
    <citation type="submission" date="2017-05" db="EMBL/GenBank/DDBJ databases">
        <authorList>
            <person name="Varghese N."/>
            <person name="Submissions S."/>
        </authorList>
    </citation>
    <scope>NUCLEOTIDE SEQUENCE [LARGE SCALE GENOMIC DNA]</scope>
    <source>
        <strain evidence="9 10">MACB1020</strain>
    </source>
</reference>
<dbReference type="InterPro" id="IPR032311">
    <property type="entry name" value="DUF4982"/>
</dbReference>
<dbReference type="Pfam" id="PF18565">
    <property type="entry name" value="Glyco_hydro2_C5"/>
    <property type="match status" value="1"/>
</dbReference>
<dbReference type="PANTHER" id="PTHR42732:SF1">
    <property type="entry name" value="BETA-MANNOSIDASE"/>
    <property type="match status" value="1"/>
</dbReference>
<feature type="domain" description="Glycoside hydrolase family 2" evidence="8">
    <location>
        <begin position="731"/>
        <end position="832"/>
    </location>
</feature>
<dbReference type="SUPFAM" id="SSF49785">
    <property type="entry name" value="Galactose-binding domain-like"/>
    <property type="match status" value="1"/>
</dbReference>
<dbReference type="InterPro" id="IPR006101">
    <property type="entry name" value="Glyco_hydro_2"/>
</dbReference>
<evidence type="ECO:0000256" key="1">
    <source>
        <dbReference type="ARBA" id="ARBA00007401"/>
    </source>
</evidence>
<dbReference type="Gene3D" id="2.60.40.10">
    <property type="entry name" value="Immunoglobulins"/>
    <property type="match status" value="3"/>
</dbReference>
<dbReference type="InterPro" id="IPR006103">
    <property type="entry name" value="Glyco_hydro_2_cat"/>
</dbReference>
<sequence length="837" mass="95733">MWRTINTPAILSRCFSEAAQDVLEFQKMQKINLDRSWEYLELGFANVLNLTSSEYEWKKVDLPHDAVIEKERSEANPSGAGEGYTAGCSLYYKKELILDEEWQGKNLILEFEGIMGIAEVFVNGRLVAKHFNGYTSFLIDITKHVKFDDKNIIIVRVENTHKPSSRWYAGCGIYRHVWLHIGGKVYIKPWHLHVQTRAIENETAKLEVRAVVVNSVNEKVQGVIKFDVFSKDEKLILSSEEKFLIGKNEEKVIAKTLELKPFKYWDIEDPYLYKIQATIICDESIEDSASTLFGIRTISVDPKEGFKLNGKPLKLKGGCIHHDNGPLGSASYDRAEERKVELLKASGFNAVRLAHNPFAPAFLDACDRLGMLVIEEFFDVWHAGKVSFDYHLFFDKYWEEDLESTIMRDYNHPSIIMWSIGNEITWGVGVDVDDDSSYSIYTWCERLAKKVKSLDSSRLITAALCAIPDDYKRLFAIIEEGNYVIRMLKQEVDVIEDKWGEFSEKFSRFLDVVGYNYKVDRYGFDRYKYPDRVICGTETYPYTLFKNWKQTIENSNVIGDFVWTAIDYLGEAGLGRVSIEADDLKSFCGSYPWFLANCGDIDICGEKRPQSYYRDVVWGNRKDPYIVILPPQVYGKKLYFKPWAWEPVERNYTFPGYEGMKVAIHVYADADEVELFVNGRSLGRKEVGINTQFKMVYDTIYEPGVIEAVAYKDGKEIGRDKIETTGEPVALKLVPDREVISSSYGDLCYIKIMAVDRKGREVVFADNRIVVEVEGVGELVALGSSNPLSTEPFVSRERKLYKGRALAIVKSIGKKGEFKLKAWAEGLDGAQVFVKCI</sequence>
<feature type="domain" description="DUF4982" evidence="7">
    <location>
        <begin position="659"/>
        <end position="717"/>
    </location>
</feature>
<evidence type="ECO:0000256" key="2">
    <source>
        <dbReference type="ARBA" id="ARBA00022801"/>
    </source>
</evidence>
<gene>
    <name evidence="9" type="ORF">SAMN05216240_2245</name>
</gene>
<dbReference type="InterPro" id="IPR013783">
    <property type="entry name" value="Ig-like_fold"/>
</dbReference>
<dbReference type="EMBL" id="FXXC01000001">
    <property type="protein sequence ID" value="SMR94732.1"/>
    <property type="molecule type" value="Genomic_DNA"/>
</dbReference>
<dbReference type="InterPro" id="IPR036156">
    <property type="entry name" value="Beta-gal/glucu_dom_sf"/>
</dbReference>
<evidence type="ECO:0000259" key="5">
    <source>
        <dbReference type="Pfam" id="PF02836"/>
    </source>
</evidence>
<comment type="similarity">
    <text evidence="1">Belongs to the glycosyl hydrolase 2 family.</text>
</comment>
<keyword evidence="10" id="KW-1185">Reference proteome</keyword>
<dbReference type="SUPFAM" id="SSF51445">
    <property type="entry name" value="(Trans)glycosidases"/>
    <property type="match status" value="1"/>
</dbReference>